<proteinExistence type="predicted"/>
<dbReference type="Proteomes" id="UP000789572">
    <property type="component" value="Unassembled WGS sequence"/>
</dbReference>
<evidence type="ECO:0000313" key="3">
    <source>
        <dbReference type="Proteomes" id="UP000789572"/>
    </source>
</evidence>
<comment type="caution">
    <text evidence="2">The sequence shown here is derived from an EMBL/GenBank/DDBJ whole genome shotgun (WGS) entry which is preliminary data.</text>
</comment>
<feature type="compositionally biased region" description="Basic and acidic residues" evidence="1">
    <location>
        <begin position="52"/>
        <end position="61"/>
    </location>
</feature>
<evidence type="ECO:0000313" key="2">
    <source>
        <dbReference type="EMBL" id="CAG8509768.1"/>
    </source>
</evidence>
<name>A0A9N8ZXF6_9GLOM</name>
<protein>
    <submittedName>
        <fullName evidence="2">207_t:CDS:1</fullName>
    </submittedName>
</protein>
<feature type="compositionally biased region" description="Basic and acidic residues" evidence="1">
    <location>
        <begin position="68"/>
        <end position="86"/>
    </location>
</feature>
<feature type="region of interest" description="Disordered" evidence="1">
    <location>
        <begin position="52"/>
        <end position="95"/>
    </location>
</feature>
<dbReference type="EMBL" id="CAJVPJ010000309">
    <property type="protein sequence ID" value="CAG8509768.1"/>
    <property type="molecule type" value="Genomic_DNA"/>
</dbReference>
<gene>
    <name evidence="2" type="ORF">POCULU_LOCUS3007</name>
</gene>
<dbReference type="PROSITE" id="PS00018">
    <property type="entry name" value="EF_HAND_1"/>
    <property type="match status" value="1"/>
</dbReference>
<keyword evidence="3" id="KW-1185">Reference proteome</keyword>
<evidence type="ECO:0000256" key="1">
    <source>
        <dbReference type="SAM" id="MobiDB-lite"/>
    </source>
</evidence>
<dbReference type="AlphaFoldDB" id="A0A9N8ZXF6"/>
<dbReference type="InterPro" id="IPR018247">
    <property type="entry name" value="EF_Hand_1_Ca_BS"/>
</dbReference>
<reference evidence="2" key="1">
    <citation type="submission" date="2021-06" db="EMBL/GenBank/DDBJ databases">
        <authorList>
            <person name="Kallberg Y."/>
            <person name="Tangrot J."/>
            <person name="Rosling A."/>
        </authorList>
    </citation>
    <scope>NUCLEOTIDE SEQUENCE</scope>
    <source>
        <strain evidence="2">IA702</strain>
    </source>
</reference>
<organism evidence="2 3">
    <name type="scientific">Paraglomus occultum</name>
    <dbReference type="NCBI Taxonomy" id="144539"/>
    <lineage>
        <taxon>Eukaryota</taxon>
        <taxon>Fungi</taxon>
        <taxon>Fungi incertae sedis</taxon>
        <taxon>Mucoromycota</taxon>
        <taxon>Glomeromycotina</taxon>
        <taxon>Glomeromycetes</taxon>
        <taxon>Paraglomerales</taxon>
        <taxon>Paraglomeraceae</taxon>
        <taxon>Paraglomus</taxon>
    </lineage>
</organism>
<accession>A0A9N8ZXF6</accession>
<sequence length="95" mass="11047">MGSDLGKVNKALKDLNEKADEFLEIYDENHNKEVDISELIEKRTELAKDLAKDKKESRSLIEEENVEEFSKEVEGTEKEKKTREFESIEPESSQQ</sequence>